<feature type="non-terminal residue" evidence="2">
    <location>
        <position position="1"/>
    </location>
</feature>
<proteinExistence type="predicted"/>
<dbReference type="AlphaFoldDB" id="A0A0B6Z0A7"/>
<feature type="non-terminal residue" evidence="2">
    <location>
        <position position="170"/>
    </location>
</feature>
<evidence type="ECO:0000256" key="1">
    <source>
        <dbReference type="SAM" id="MobiDB-lite"/>
    </source>
</evidence>
<accession>A0A0B6Z0A7</accession>
<reference evidence="2" key="1">
    <citation type="submission" date="2014-12" db="EMBL/GenBank/DDBJ databases">
        <title>Insight into the proteome of Arion vulgaris.</title>
        <authorList>
            <person name="Aradska J."/>
            <person name="Bulat T."/>
            <person name="Smidak R."/>
            <person name="Sarate P."/>
            <person name="Gangsoo J."/>
            <person name="Sialana F."/>
            <person name="Bilban M."/>
            <person name="Lubec G."/>
        </authorList>
    </citation>
    <scope>NUCLEOTIDE SEQUENCE</scope>
    <source>
        <tissue evidence="2">Skin</tissue>
    </source>
</reference>
<name>A0A0B6Z0A7_9EUPU</name>
<feature type="compositionally biased region" description="Low complexity" evidence="1">
    <location>
        <begin position="117"/>
        <end position="127"/>
    </location>
</feature>
<sequence>HVLNLEEYFDNLKDYPFHQIVHMSKEEFAKAGLPADAQIKLKSKLDQIKPTDLNGLVDQSRFPSPETSRAFYQPFCYHPQFTFITPPYQHFIHPSAYAAQSGHISVLSSSLSHIPVSENSPVNSEASSPPPSPLHPVSGMPLEQGHIINQIQPVPGPNVHMMSPPPAFAE</sequence>
<feature type="region of interest" description="Disordered" evidence="1">
    <location>
        <begin position="117"/>
        <end position="170"/>
    </location>
</feature>
<evidence type="ECO:0000313" key="2">
    <source>
        <dbReference type="EMBL" id="CEK61827.1"/>
    </source>
</evidence>
<evidence type="ECO:0008006" key="3">
    <source>
        <dbReference type="Google" id="ProtNLM"/>
    </source>
</evidence>
<dbReference type="EMBL" id="HACG01014962">
    <property type="protein sequence ID" value="CEK61827.1"/>
    <property type="molecule type" value="Transcribed_RNA"/>
</dbReference>
<gene>
    <name evidence="2" type="primary">ORF43394</name>
</gene>
<protein>
    <recommendedName>
        <fullName evidence="3">SAM domain-containing protein</fullName>
    </recommendedName>
</protein>
<organism evidence="2">
    <name type="scientific">Arion vulgaris</name>
    <dbReference type="NCBI Taxonomy" id="1028688"/>
    <lineage>
        <taxon>Eukaryota</taxon>
        <taxon>Metazoa</taxon>
        <taxon>Spiralia</taxon>
        <taxon>Lophotrochozoa</taxon>
        <taxon>Mollusca</taxon>
        <taxon>Gastropoda</taxon>
        <taxon>Heterobranchia</taxon>
        <taxon>Euthyneura</taxon>
        <taxon>Panpulmonata</taxon>
        <taxon>Eupulmonata</taxon>
        <taxon>Stylommatophora</taxon>
        <taxon>Helicina</taxon>
        <taxon>Arionoidea</taxon>
        <taxon>Arionidae</taxon>
        <taxon>Arion</taxon>
    </lineage>
</organism>